<dbReference type="OrthoDB" id="8607029at2"/>
<feature type="chain" id="PRO_5012120015" description="Lipoprotein" evidence="1">
    <location>
        <begin position="22"/>
        <end position="136"/>
    </location>
</feature>
<dbReference type="PROSITE" id="PS51257">
    <property type="entry name" value="PROKAR_LIPOPROTEIN"/>
    <property type="match status" value="1"/>
</dbReference>
<sequence length="136" mass="14566">MKPSCLSVIAMLAITLLTACASTSPSSSNLGGVNGTHVIHTSKHLGMSVLKTAVNQYCLSEIKNNTYYQTASLVLSKQQQNQVASSVCHCVTEQAPQQITVADATHAALDANYRSKLVTRVVLKSLQTCAINFVKR</sequence>
<evidence type="ECO:0000313" key="2">
    <source>
        <dbReference type="EMBL" id="OOS22816.1"/>
    </source>
</evidence>
<dbReference type="Proteomes" id="UP000191094">
    <property type="component" value="Unassembled WGS sequence"/>
</dbReference>
<evidence type="ECO:0008006" key="4">
    <source>
        <dbReference type="Google" id="ProtNLM"/>
    </source>
</evidence>
<reference evidence="2 3" key="1">
    <citation type="submission" date="2017-02" db="EMBL/GenBank/DDBJ databases">
        <title>Draft genome sequence of Moraxella lincolnii CCUG 9405T type strain.</title>
        <authorList>
            <person name="Salva-Serra F."/>
            <person name="Engstrom-Jakobsson H."/>
            <person name="Thorell K."/>
            <person name="Jaen-Luchoro D."/>
            <person name="Gonzales-Siles L."/>
            <person name="Karlsson R."/>
            <person name="Yazdan S."/>
            <person name="Boulund F."/>
            <person name="Johnning A."/>
            <person name="Engstrand L."/>
            <person name="Kristiansson E."/>
            <person name="Moore E."/>
        </authorList>
    </citation>
    <scope>NUCLEOTIDE SEQUENCE [LARGE SCALE GENOMIC DNA]</scope>
    <source>
        <strain evidence="2 3">CCUG 9405</strain>
    </source>
</reference>
<protein>
    <recommendedName>
        <fullName evidence="4">Lipoprotein</fullName>
    </recommendedName>
</protein>
<name>A0A1T0CKC8_9GAMM</name>
<evidence type="ECO:0000256" key="1">
    <source>
        <dbReference type="SAM" id="SignalP"/>
    </source>
</evidence>
<keyword evidence="1" id="KW-0732">Signal</keyword>
<dbReference type="AlphaFoldDB" id="A0A1T0CKC8"/>
<keyword evidence="3" id="KW-1185">Reference proteome</keyword>
<organism evidence="2 3">
    <name type="scientific">Lwoffella lincolnii</name>
    <dbReference type="NCBI Taxonomy" id="90241"/>
    <lineage>
        <taxon>Bacteria</taxon>
        <taxon>Pseudomonadati</taxon>
        <taxon>Pseudomonadota</taxon>
        <taxon>Gammaproteobacteria</taxon>
        <taxon>Moraxellales</taxon>
        <taxon>Moraxellaceae</taxon>
        <taxon>Lwoffella</taxon>
    </lineage>
</organism>
<proteinExistence type="predicted"/>
<dbReference type="EMBL" id="MUYT01000001">
    <property type="protein sequence ID" value="OOS22816.1"/>
    <property type="molecule type" value="Genomic_DNA"/>
</dbReference>
<gene>
    <name evidence="2" type="ORF">B0682_01005</name>
</gene>
<evidence type="ECO:0000313" key="3">
    <source>
        <dbReference type="Proteomes" id="UP000191094"/>
    </source>
</evidence>
<feature type="signal peptide" evidence="1">
    <location>
        <begin position="1"/>
        <end position="21"/>
    </location>
</feature>
<dbReference type="RefSeq" id="WP_078306233.1">
    <property type="nucleotide sequence ID" value="NZ_CP147511.1"/>
</dbReference>
<accession>A0A1T0CKC8</accession>
<comment type="caution">
    <text evidence="2">The sequence shown here is derived from an EMBL/GenBank/DDBJ whole genome shotgun (WGS) entry which is preliminary data.</text>
</comment>